<dbReference type="InterPro" id="IPR023405">
    <property type="entry name" value="Topo_IA_core_domain"/>
</dbReference>
<dbReference type="Proteomes" id="UP000002318">
    <property type="component" value="Chromosome"/>
</dbReference>
<comment type="subunit">
    <text evidence="8">Monomer.</text>
</comment>
<keyword evidence="5 8" id="KW-0799">Topoisomerase</keyword>
<dbReference type="InterPro" id="IPR013825">
    <property type="entry name" value="Topo_IA_cen_sub2"/>
</dbReference>
<dbReference type="GO" id="GO:0003917">
    <property type="term" value="F:DNA topoisomerase type I (single strand cut, ATP-independent) activity"/>
    <property type="evidence" value="ECO:0007669"/>
    <property type="project" value="UniProtKB-UniRule"/>
</dbReference>
<evidence type="ECO:0000256" key="8">
    <source>
        <dbReference type="HAMAP-Rule" id="MF_00952"/>
    </source>
</evidence>
<evidence type="ECO:0000259" key="9">
    <source>
        <dbReference type="PROSITE" id="PS50880"/>
    </source>
</evidence>
<dbReference type="GO" id="GO:0046872">
    <property type="term" value="F:metal ion binding"/>
    <property type="evidence" value="ECO:0007669"/>
    <property type="project" value="UniProtKB-KW"/>
</dbReference>
<dbReference type="SMART" id="SM00493">
    <property type="entry name" value="TOPRIM"/>
    <property type="match status" value="1"/>
</dbReference>
<evidence type="ECO:0000256" key="7">
    <source>
        <dbReference type="ARBA" id="ARBA00023235"/>
    </source>
</evidence>
<keyword evidence="7 8" id="KW-0413">Isomerase</keyword>
<feature type="active site" description="O-(5'-phospho-DNA)-tyrosine intermediate" evidence="8">
    <location>
        <position position="325"/>
    </location>
</feature>
<dbReference type="GO" id="GO:0003677">
    <property type="term" value="F:DNA binding"/>
    <property type="evidence" value="ECO:0007669"/>
    <property type="project" value="UniProtKB-KW"/>
</dbReference>
<dbReference type="InterPro" id="IPR003601">
    <property type="entry name" value="Topo_IA_2"/>
</dbReference>
<evidence type="ECO:0000259" key="10">
    <source>
        <dbReference type="PROSITE" id="PS52039"/>
    </source>
</evidence>
<accession>E1RCE7</accession>
<sequence length="853" mass="95727">MDGKTLVIVESPTKARTIKRFLPKNFIVEASVGHVRDLPQSASDIPKELKKEEWGRLGIDIDNQFRPLYVIPRGKGKIIRELKKRIKEVDLVLLATDEDREGESISWHLTEVLQPKVPVKRMVFHEITKKAIERALENERAIDMDLVNAQETRRILDRLYGYTLSPLIWKKIAYGLSAGRVQSPGLRLIVQRERERISFVKSVYWDIKAELFPEDEKKSFEAKLESLDGSRIAGGKDFDPATGKLLPNKKNVVVVDEATARSLEKELADVRWAVSELSEKHSKTRPAPPFITSTLQQEGNRKLRMSARETMRTAQRLYEQGFITYMRTDSPTLSAEALQGARSAVQELYGKEYLSEAPRQYAAKSKGAQEAHEAIRPAGERFRHPDETALSGREKSLYTLIWKRTLASQMAEARKVSVTAKIDAGRTRFSATGTRIEFPGFIRVYVEGKDDPEAALDDKETFLPPLAEGQELSLKGLESLVHETKPPARFTEATLVRELESLGIGRPSTYATIINTLFERQYVRKQGNALVPTFTGFAVVQLLERHFQEMIEYSFTSDMEAALDQIAVGKRNRLEYLTSFYLGDSGLKARVEHREKAIKPEESRTIDLPHITEGIKVGKYGPYLVQHHDGEEVHASIPEDIAPADLREEEIQELIRAQKNGPEPLGSDPESGEPVYCLTGRYGPYVQLGEKSDDNPKPRRAAVPKGLKPSEVTLELAIQRLSLPRALGINPATGKEVLVNDGRFGPYVLHDGEFRSLKKDDDLFTIGLDRALEILAEPKRGRGGVSVLKDFGAIADGGRKVAVYDGKYGPYIKCGAKNIRLPDDKRETEAIEKLSSEEVLEIINTASKAKGKK</sequence>
<evidence type="ECO:0000256" key="3">
    <source>
        <dbReference type="ARBA" id="ARBA00022723"/>
    </source>
</evidence>
<dbReference type="InterPro" id="IPR000380">
    <property type="entry name" value="Topo_IA"/>
</dbReference>
<dbReference type="HOGENOM" id="CLU_002929_2_1_12"/>
<feature type="site" description="Interaction with DNA" evidence="8">
    <location>
        <position position="34"/>
    </location>
</feature>
<comment type="function">
    <text evidence="8">Releases the supercoiling and torsional tension of DNA, which is introduced during the DNA replication and transcription, by transiently cleaving and rejoining one strand of the DNA duplex. Introduces a single-strand break via transesterification at a target site in duplex DNA. The scissile phosphodiester is attacked by the catalytic tyrosine of the enzyme, resulting in the formation of a DNA-(5'-phosphotyrosyl)-enzyme intermediate and the expulsion of a 3'-OH DNA strand. The free DNA strand then undergoes passage around the unbroken strand, thus removing DNA supercoils. Finally, in the religation step, the DNA 3'-OH attacks the covalent intermediate to expel the active-site tyrosine and restore the DNA phosphodiester backbone.</text>
</comment>
<dbReference type="eggNOG" id="COG0550">
    <property type="taxonomic scope" value="Bacteria"/>
</dbReference>
<dbReference type="AlphaFoldDB" id="E1RCE7"/>
<dbReference type="InterPro" id="IPR013497">
    <property type="entry name" value="Topo_IA_cen"/>
</dbReference>
<keyword evidence="12" id="KW-1185">Reference proteome</keyword>
<dbReference type="Gene3D" id="1.10.290.10">
    <property type="entry name" value="Topoisomerase I, domain 4"/>
    <property type="match status" value="1"/>
</dbReference>
<dbReference type="InterPro" id="IPR013826">
    <property type="entry name" value="Topo_IA_cen_sub3"/>
</dbReference>
<feature type="site" description="Interaction with DNA" evidence="8">
    <location>
        <position position="157"/>
    </location>
</feature>
<feature type="region of interest" description="Interaction with DNA" evidence="8">
    <location>
        <begin position="177"/>
        <end position="182"/>
    </location>
</feature>
<proteinExistence type="inferred from homology"/>
<dbReference type="InterPro" id="IPR023406">
    <property type="entry name" value="Topo_IA_AS"/>
</dbReference>
<evidence type="ECO:0000256" key="6">
    <source>
        <dbReference type="ARBA" id="ARBA00023125"/>
    </source>
</evidence>
<evidence type="ECO:0000256" key="1">
    <source>
        <dbReference type="ARBA" id="ARBA00000213"/>
    </source>
</evidence>
<dbReference type="PROSITE" id="PS52039">
    <property type="entry name" value="TOPO_IA_2"/>
    <property type="match status" value="1"/>
</dbReference>
<name>E1RCE7_SEDSS</name>
<dbReference type="Pfam" id="PF13368">
    <property type="entry name" value="Toprim_C_rpt"/>
    <property type="match status" value="3"/>
</dbReference>
<feature type="domain" description="Topo IA-type catalytic" evidence="10">
    <location>
        <begin position="143"/>
        <end position="588"/>
    </location>
</feature>
<keyword evidence="4" id="KW-0460">Magnesium</keyword>
<keyword evidence="6 8" id="KW-0238">DNA-binding</keyword>
<dbReference type="InterPro" id="IPR003602">
    <property type="entry name" value="Topo_IA_DNA-bd_dom"/>
</dbReference>
<evidence type="ECO:0000256" key="4">
    <source>
        <dbReference type="ARBA" id="ARBA00022842"/>
    </source>
</evidence>
<dbReference type="InterPro" id="IPR006171">
    <property type="entry name" value="TOPRIM_dom"/>
</dbReference>
<feature type="site" description="Interaction with DNA" evidence="8">
    <location>
        <position position="327"/>
    </location>
</feature>
<dbReference type="Gene3D" id="3.40.50.140">
    <property type="match status" value="1"/>
</dbReference>
<dbReference type="PANTHER" id="PTHR42785">
    <property type="entry name" value="DNA TOPOISOMERASE, TYPE IA, CORE"/>
    <property type="match status" value="1"/>
</dbReference>
<dbReference type="Gene3D" id="2.70.20.10">
    <property type="entry name" value="Topoisomerase I, domain 3"/>
    <property type="match status" value="1"/>
</dbReference>
<feature type="site" description="Interaction with DNA" evidence="8">
    <location>
        <position position="153"/>
    </location>
</feature>
<feature type="site" description="Interaction with DNA" evidence="8">
    <location>
        <position position="162"/>
    </location>
</feature>
<dbReference type="PRINTS" id="PR00417">
    <property type="entry name" value="PRTPISMRASEI"/>
</dbReference>
<feature type="site" description="Interaction with DNA" evidence="8">
    <location>
        <position position="154"/>
    </location>
</feature>
<dbReference type="InterPro" id="IPR005733">
    <property type="entry name" value="TopoI_bac-type"/>
</dbReference>
<dbReference type="PANTHER" id="PTHR42785:SF1">
    <property type="entry name" value="DNA TOPOISOMERASE"/>
    <property type="match status" value="1"/>
</dbReference>
<dbReference type="InterPro" id="IPR028612">
    <property type="entry name" value="Topoisom_1_IA"/>
</dbReference>
<dbReference type="EMBL" id="CP002116">
    <property type="protein sequence ID" value="ADK80027.1"/>
    <property type="molecule type" value="Genomic_DNA"/>
</dbReference>
<dbReference type="eggNOG" id="COG1754">
    <property type="taxonomic scope" value="Bacteria"/>
</dbReference>
<dbReference type="STRING" id="573413.Spirs_0893"/>
<dbReference type="Pfam" id="PF01751">
    <property type="entry name" value="Toprim"/>
    <property type="match status" value="1"/>
</dbReference>
<dbReference type="SMART" id="SM00437">
    <property type="entry name" value="TOP1Ac"/>
    <property type="match status" value="1"/>
</dbReference>
<feature type="domain" description="Toprim" evidence="9">
    <location>
        <begin position="4"/>
        <end position="128"/>
    </location>
</feature>
<comment type="similarity">
    <text evidence="2 8">Belongs to the type IA topoisomerase family.</text>
</comment>
<dbReference type="CDD" id="cd00186">
    <property type="entry name" value="TOP1Ac"/>
    <property type="match status" value="1"/>
</dbReference>
<dbReference type="SUPFAM" id="SSF56712">
    <property type="entry name" value="Prokaryotic type I DNA topoisomerase"/>
    <property type="match status" value="1"/>
</dbReference>
<dbReference type="SMART" id="SM00436">
    <property type="entry name" value="TOP1Bc"/>
    <property type="match status" value="1"/>
</dbReference>
<dbReference type="NCBIfam" id="TIGR01051">
    <property type="entry name" value="topA_bact"/>
    <property type="match status" value="1"/>
</dbReference>
<dbReference type="HAMAP" id="MF_00952">
    <property type="entry name" value="Topoisom_1_prok"/>
    <property type="match status" value="1"/>
</dbReference>
<feature type="site" description="Interaction with DNA" evidence="8">
    <location>
        <position position="169"/>
    </location>
</feature>
<comment type="catalytic activity">
    <reaction evidence="1 8">
        <text>ATP-independent breakage of single-stranded DNA, followed by passage and rejoining.</text>
        <dbReference type="EC" id="5.6.2.1"/>
    </reaction>
</comment>
<reference evidence="12" key="1">
    <citation type="journal article" date="2010" name="Stand. Genomic Sci.">
        <title>Complete genome sequence of Spirochaeta smaragdinae type strain (SEBR 4228).</title>
        <authorList>
            <person name="Mavromatis K."/>
            <person name="Yasawong M."/>
            <person name="Chertkov O."/>
            <person name="Lapidus A."/>
            <person name="Lucas S."/>
            <person name="Nolan M."/>
            <person name="Del Rio T.G."/>
            <person name="Tice H."/>
            <person name="Cheng J.F."/>
            <person name="Pitluck S."/>
            <person name="Liolios K."/>
            <person name="Ivanova N."/>
            <person name="Tapia R."/>
            <person name="Han C."/>
            <person name="Bruce D."/>
            <person name="Goodwin L."/>
            <person name="Pati A."/>
            <person name="Chen A."/>
            <person name="Palaniappan K."/>
            <person name="Land M."/>
            <person name="Hauser L."/>
            <person name="Chang Y.J."/>
            <person name="Jeffries C.D."/>
            <person name="Detter J.C."/>
            <person name="Rohde M."/>
            <person name="Brambilla E."/>
            <person name="Spring S."/>
            <person name="Goker M."/>
            <person name="Sikorski J."/>
            <person name="Woyke T."/>
            <person name="Bristow J."/>
            <person name="Eisen J.A."/>
            <person name="Markowitz V."/>
            <person name="Hugenholtz P."/>
            <person name="Klenk H.P."/>
            <person name="Kyrpides N.C."/>
        </authorList>
    </citation>
    <scope>NUCLEOTIDE SEQUENCE [LARGE SCALE GENOMIC DNA]</scope>
    <source>
        <strain evidence="12">DSM 11293 / JCM 15392 / SEBR 4228</strain>
    </source>
</reference>
<dbReference type="InterPro" id="IPR034149">
    <property type="entry name" value="TOPRIM_TopoI"/>
</dbReference>
<dbReference type="RefSeq" id="WP_013253491.1">
    <property type="nucleotide sequence ID" value="NC_014364.1"/>
</dbReference>
<dbReference type="Pfam" id="PF01131">
    <property type="entry name" value="Topoisom_bac"/>
    <property type="match status" value="1"/>
</dbReference>
<dbReference type="EC" id="5.6.2.1" evidence="8"/>
<organism evidence="11 12">
    <name type="scientific">Sediminispirochaeta smaragdinae (strain DSM 11293 / JCM 15392 / SEBR 4228)</name>
    <name type="common">Spirochaeta smaragdinae</name>
    <dbReference type="NCBI Taxonomy" id="573413"/>
    <lineage>
        <taxon>Bacteria</taxon>
        <taxon>Pseudomonadati</taxon>
        <taxon>Spirochaetota</taxon>
        <taxon>Spirochaetia</taxon>
        <taxon>Spirochaetales</taxon>
        <taxon>Spirochaetaceae</taxon>
        <taxon>Sediminispirochaeta</taxon>
    </lineage>
</organism>
<dbReference type="PROSITE" id="PS50880">
    <property type="entry name" value="TOPRIM"/>
    <property type="match status" value="1"/>
</dbReference>
<keyword evidence="3" id="KW-0479">Metal-binding</keyword>
<dbReference type="InterPro" id="IPR013824">
    <property type="entry name" value="Topo_IA_cen_sub1"/>
</dbReference>
<protein>
    <recommendedName>
        <fullName evidence="8">DNA topoisomerase 1</fullName>
        <ecNumber evidence="8">5.6.2.1</ecNumber>
    </recommendedName>
    <alternativeName>
        <fullName evidence="8">DNA topoisomerase I</fullName>
    </alternativeName>
</protein>
<evidence type="ECO:0000256" key="5">
    <source>
        <dbReference type="ARBA" id="ARBA00023029"/>
    </source>
</evidence>
<dbReference type="PROSITE" id="PS00396">
    <property type="entry name" value="TOPO_IA_1"/>
    <property type="match status" value="1"/>
</dbReference>
<dbReference type="InterPro" id="IPR025589">
    <property type="entry name" value="Toprim_C_rpt"/>
</dbReference>
<evidence type="ECO:0000313" key="12">
    <source>
        <dbReference type="Proteomes" id="UP000002318"/>
    </source>
</evidence>
<dbReference type="Gene3D" id="1.10.460.10">
    <property type="entry name" value="Topoisomerase I, domain 2"/>
    <property type="match status" value="1"/>
</dbReference>
<dbReference type="KEGG" id="ssm:Spirs_0893"/>
<dbReference type="GO" id="GO:0006265">
    <property type="term" value="P:DNA topological change"/>
    <property type="evidence" value="ECO:0007669"/>
    <property type="project" value="UniProtKB-UniRule"/>
</dbReference>
<dbReference type="CDD" id="cd03363">
    <property type="entry name" value="TOPRIM_TopoIA_TopoI"/>
    <property type="match status" value="1"/>
</dbReference>
<gene>
    <name evidence="8" type="primary">topA</name>
    <name evidence="11" type="ordered locus">Spirs_0893</name>
</gene>
<dbReference type="OrthoDB" id="9804262at2"/>
<evidence type="ECO:0000256" key="2">
    <source>
        <dbReference type="ARBA" id="ARBA00009446"/>
    </source>
</evidence>
<feature type="site" description="Interaction with DNA" evidence="8">
    <location>
        <position position="520"/>
    </location>
</feature>
<evidence type="ECO:0000313" key="11">
    <source>
        <dbReference type="EMBL" id="ADK80027.1"/>
    </source>
</evidence>